<dbReference type="InterPro" id="IPR026906">
    <property type="entry name" value="LRR_5"/>
</dbReference>
<dbReference type="SUPFAM" id="SSF49899">
    <property type="entry name" value="Concanavalin A-like lectins/glucanases"/>
    <property type="match status" value="1"/>
</dbReference>
<name>A0A9W7C047_9STRA</name>
<dbReference type="Proteomes" id="UP001165160">
    <property type="component" value="Unassembled WGS sequence"/>
</dbReference>
<proteinExistence type="predicted"/>
<dbReference type="PANTHER" id="PTHR45661">
    <property type="entry name" value="SURFACE ANTIGEN"/>
    <property type="match status" value="1"/>
</dbReference>
<protein>
    <submittedName>
        <fullName evidence="2">Uncharacterized protein</fullName>
    </submittedName>
</protein>
<dbReference type="InterPro" id="IPR053139">
    <property type="entry name" value="Surface_bspA-like"/>
</dbReference>
<dbReference type="InterPro" id="IPR032675">
    <property type="entry name" value="LRR_dom_sf"/>
</dbReference>
<dbReference type="PANTHER" id="PTHR45661:SF3">
    <property type="entry name" value="IG-LIKE DOMAIN-CONTAINING PROTEIN"/>
    <property type="match status" value="1"/>
</dbReference>
<feature type="region of interest" description="Disordered" evidence="1">
    <location>
        <begin position="60"/>
        <end position="98"/>
    </location>
</feature>
<dbReference type="EMBL" id="BRXX01000197">
    <property type="protein sequence ID" value="GMH97275.1"/>
    <property type="molecule type" value="Genomic_DNA"/>
</dbReference>
<dbReference type="SUPFAM" id="SSF52058">
    <property type="entry name" value="L domain-like"/>
    <property type="match status" value="1"/>
</dbReference>
<feature type="region of interest" description="Disordered" evidence="1">
    <location>
        <begin position="268"/>
        <end position="290"/>
    </location>
</feature>
<feature type="compositionally biased region" description="Basic and acidic residues" evidence="1">
    <location>
        <begin position="80"/>
        <end position="89"/>
    </location>
</feature>
<feature type="region of interest" description="Disordered" evidence="1">
    <location>
        <begin position="557"/>
        <end position="589"/>
    </location>
</feature>
<sequence>MSLTYDSELNPDIDTKNNKVSVGDRVTICGLKSAAAIQLNGKCGYIKKITNERAAVVVDGGEGEKAAKKKGKRDKKHKQDKQDKKKIGKDTPPLSTGQAHVYSELHDGVDKSIANRNENNWAITACHFAPGLTRVGSCAFSHAHVLMEVEVPHGVTVIGKFAFAHCKSLKKAKIPNTIAQIQDGAFRYCGSLLHFNMRHTKVHKLTNEVFSDCFSLKSFLIPACLATVSDSCFRGCKALLDKKTMDSDTSVILKVLSEKTEKYLEVQRSLEGPRGGYPASADHPTSTDANTYAFRTLEEIRLEEEEEIAERKRRDASSGTSDSETDDDEEDFDRGGRGEEGAAAAAQSQDLLLPQVTDGEVMTYTHDEAINDIRLGNNGYLTNAELFLKHMNITSIDFPTSPSMVLLRSFKFCVKLREVHLPEGILSLGSECFARCSLLVRVTFPRSLKLIGSNAFNGCTRLEEVDLFQTCVHTIEDNAFSYCDDLSMFKFPQNLNTLEDMLKFGDNVFSNCYKLVSSDTMEKEALNKDIKPMIYDYVKKSTRLYCLAKAKASRSSEVATKKKNKTEEPPPLLLEASSESDEDEDDSDVTSIKLDLNKCGRCYEPLTTHDLLATPAFCSLCQKALLADDDGEEPKLGSNPINDTSIFDASATRLIDYRRSEPSHSFDFRLHEGDSNGTFVRDEGSTNNGSDIFAECFEAATTRGAAGVTLHAQLVDLDDPDIEITPVFFEPWELGGPTSMEIMIRFDDDDGVSADSVMPGRKSTTIFQFSNKDELGFHTDEVTLKATREPKNKQSFISFEVQNGVKTSICSRDSKKNTERLYFDGRERWTHFVLTMSGKTTQIYKNGSLVVTDFEGLEPERRRRSSHVMKANGTTIAYLRTWDRKVTAEEVASMWEPHRERFLIPFSHSWDFRLKSSPLEGHPSLLEEVKDDCGTLMAKFQNGAQRAVRGLTIGDGKFAQIDPFSFGGDMSMELLVRIDVVTAEFPIFSFSHLTPLNGQTALFALSATKIPPHLNSTTSSIDGGA</sequence>
<dbReference type="InterPro" id="IPR013320">
    <property type="entry name" value="ConA-like_dom_sf"/>
</dbReference>
<evidence type="ECO:0000313" key="2">
    <source>
        <dbReference type="EMBL" id="GMH97275.1"/>
    </source>
</evidence>
<evidence type="ECO:0000313" key="3">
    <source>
        <dbReference type="Proteomes" id="UP001165160"/>
    </source>
</evidence>
<evidence type="ECO:0000256" key="1">
    <source>
        <dbReference type="SAM" id="MobiDB-lite"/>
    </source>
</evidence>
<feature type="region of interest" description="Disordered" evidence="1">
    <location>
        <begin position="305"/>
        <end position="349"/>
    </location>
</feature>
<comment type="caution">
    <text evidence="2">The sequence shown here is derived from an EMBL/GenBank/DDBJ whole genome shotgun (WGS) entry which is preliminary data.</text>
</comment>
<dbReference type="Gene3D" id="2.60.120.200">
    <property type="match status" value="1"/>
</dbReference>
<feature type="compositionally biased region" description="Acidic residues" evidence="1">
    <location>
        <begin position="578"/>
        <end position="588"/>
    </location>
</feature>
<gene>
    <name evidence="2" type="ORF">TrVE_jg6340</name>
</gene>
<reference evidence="3" key="1">
    <citation type="journal article" date="2023" name="Commun. Biol.">
        <title>Genome analysis of Parmales, the sister group of diatoms, reveals the evolutionary specialization of diatoms from phago-mixotrophs to photoautotrophs.</title>
        <authorList>
            <person name="Ban H."/>
            <person name="Sato S."/>
            <person name="Yoshikawa S."/>
            <person name="Yamada K."/>
            <person name="Nakamura Y."/>
            <person name="Ichinomiya M."/>
            <person name="Sato N."/>
            <person name="Blanc-Mathieu R."/>
            <person name="Endo H."/>
            <person name="Kuwata A."/>
            <person name="Ogata H."/>
        </authorList>
    </citation>
    <scope>NUCLEOTIDE SEQUENCE [LARGE SCALE GENOMIC DNA]</scope>
    <source>
        <strain evidence="3">NIES 3699</strain>
    </source>
</reference>
<dbReference type="AlphaFoldDB" id="A0A9W7C047"/>
<dbReference type="Gene3D" id="3.80.10.10">
    <property type="entry name" value="Ribonuclease Inhibitor"/>
    <property type="match status" value="2"/>
</dbReference>
<accession>A0A9W7C047</accession>
<keyword evidence="3" id="KW-1185">Reference proteome</keyword>
<feature type="compositionally biased region" description="Basic residues" evidence="1">
    <location>
        <begin position="67"/>
        <end position="79"/>
    </location>
</feature>
<organism evidence="2 3">
    <name type="scientific">Triparma verrucosa</name>
    <dbReference type="NCBI Taxonomy" id="1606542"/>
    <lineage>
        <taxon>Eukaryota</taxon>
        <taxon>Sar</taxon>
        <taxon>Stramenopiles</taxon>
        <taxon>Ochrophyta</taxon>
        <taxon>Bolidophyceae</taxon>
        <taxon>Parmales</taxon>
        <taxon>Triparmaceae</taxon>
        <taxon>Triparma</taxon>
    </lineage>
</organism>
<dbReference type="Pfam" id="PF13306">
    <property type="entry name" value="LRR_5"/>
    <property type="match status" value="2"/>
</dbReference>
<feature type="compositionally biased region" description="Acidic residues" evidence="1">
    <location>
        <begin position="323"/>
        <end position="332"/>
    </location>
</feature>